<sequence length="187" mass="21422">MSIGNNPLILNPRYKASDLQKLPDGPPYYELISGNLTMSPSPTYQHQRILRDIFFALHNFVNENNLGEVLCAPLDVEFDDMNVYQPDIFFISKTNSGIITDSKIIGAPDIIIEILSGNKYHDLNTKRYSYEIFGVREFWLVDPKKKTVEILENLDMEFVRFSYAKHEGIVKSKILNGFSIEINDLLG</sequence>
<keyword evidence="2" id="KW-0378">Hydrolase</keyword>
<proteinExistence type="predicted"/>
<protein>
    <submittedName>
        <fullName evidence="2">Uma2 family endonuclease</fullName>
    </submittedName>
</protein>
<dbReference type="EMBL" id="JACYGY010000002">
    <property type="protein sequence ID" value="MBE9465668.1"/>
    <property type="molecule type" value="Genomic_DNA"/>
</dbReference>
<dbReference type="Proteomes" id="UP000634134">
    <property type="component" value="Unassembled WGS sequence"/>
</dbReference>
<dbReference type="InterPro" id="IPR008538">
    <property type="entry name" value="Uma2"/>
</dbReference>
<dbReference type="Gene3D" id="3.90.1570.10">
    <property type="entry name" value="tt1808, chain A"/>
    <property type="match status" value="1"/>
</dbReference>
<evidence type="ECO:0000313" key="2">
    <source>
        <dbReference type="EMBL" id="MBE9465668.1"/>
    </source>
</evidence>
<evidence type="ECO:0000259" key="1">
    <source>
        <dbReference type="Pfam" id="PF05685"/>
    </source>
</evidence>
<dbReference type="RefSeq" id="WP_194123969.1">
    <property type="nucleotide sequence ID" value="NZ_JACYGY010000002.1"/>
</dbReference>
<dbReference type="SUPFAM" id="SSF52980">
    <property type="entry name" value="Restriction endonuclease-like"/>
    <property type="match status" value="1"/>
</dbReference>
<accession>A0ABR9WJJ0</accession>
<evidence type="ECO:0000313" key="3">
    <source>
        <dbReference type="Proteomes" id="UP000634134"/>
    </source>
</evidence>
<keyword evidence="3" id="KW-1185">Reference proteome</keyword>
<dbReference type="InterPro" id="IPR012296">
    <property type="entry name" value="Nuclease_put_TT1808"/>
</dbReference>
<comment type="caution">
    <text evidence="2">The sequence shown here is derived from an EMBL/GenBank/DDBJ whole genome shotgun (WGS) entry which is preliminary data.</text>
</comment>
<keyword evidence="2" id="KW-0540">Nuclease</keyword>
<gene>
    <name evidence="2" type="ORF">IEE83_27650</name>
</gene>
<dbReference type="PANTHER" id="PTHR34107">
    <property type="entry name" value="SLL0198 PROTEIN-RELATED"/>
    <property type="match status" value="1"/>
</dbReference>
<dbReference type="CDD" id="cd06260">
    <property type="entry name" value="DUF820-like"/>
    <property type="match status" value="1"/>
</dbReference>
<dbReference type="InterPro" id="IPR011335">
    <property type="entry name" value="Restrct_endonuc-II-like"/>
</dbReference>
<organism evidence="2 3">
    <name type="scientific">Dyadobacter subterraneus</name>
    <dbReference type="NCBI Taxonomy" id="2773304"/>
    <lineage>
        <taxon>Bacteria</taxon>
        <taxon>Pseudomonadati</taxon>
        <taxon>Bacteroidota</taxon>
        <taxon>Cytophagia</taxon>
        <taxon>Cytophagales</taxon>
        <taxon>Spirosomataceae</taxon>
        <taxon>Dyadobacter</taxon>
    </lineage>
</organism>
<dbReference type="PANTHER" id="PTHR34107:SF4">
    <property type="entry name" value="SLL1222 PROTEIN"/>
    <property type="match status" value="1"/>
</dbReference>
<feature type="domain" description="Putative restriction endonuclease" evidence="1">
    <location>
        <begin position="18"/>
        <end position="180"/>
    </location>
</feature>
<keyword evidence="2" id="KW-0255">Endonuclease</keyword>
<name>A0ABR9WJJ0_9BACT</name>
<dbReference type="Pfam" id="PF05685">
    <property type="entry name" value="Uma2"/>
    <property type="match status" value="1"/>
</dbReference>
<reference evidence="3" key="1">
    <citation type="submission" date="2023-07" db="EMBL/GenBank/DDBJ databases">
        <title>Dyadobacter sp. nov 'subterranea' isolated from contaminted grondwater.</title>
        <authorList>
            <person name="Szabo I."/>
            <person name="Al-Omari J."/>
            <person name="Szerdahelyi S.G."/>
            <person name="Rado J."/>
        </authorList>
    </citation>
    <scope>NUCLEOTIDE SEQUENCE [LARGE SCALE GENOMIC DNA]</scope>
    <source>
        <strain evidence="3">UP-52</strain>
    </source>
</reference>
<dbReference type="GO" id="GO:0004519">
    <property type="term" value="F:endonuclease activity"/>
    <property type="evidence" value="ECO:0007669"/>
    <property type="project" value="UniProtKB-KW"/>
</dbReference>